<dbReference type="Pfam" id="PF02954">
    <property type="entry name" value="HTH_8"/>
    <property type="match status" value="1"/>
</dbReference>
<dbReference type="CDD" id="cd00009">
    <property type="entry name" value="AAA"/>
    <property type="match status" value="1"/>
</dbReference>
<evidence type="ECO:0000256" key="3">
    <source>
        <dbReference type="ARBA" id="ARBA00023015"/>
    </source>
</evidence>
<keyword evidence="4" id="KW-0238">DNA-binding</keyword>
<dbReference type="PROSITE" id="PS50045">
    <property type="entry name" value="SIGMA54_INTERACT_4"/>
    <property type="match status" value="1"/>
</dbReference>
<reference evidence="7 8" key="1">
    <citation type="submission" date="2017-04" db="EMBL/GenBank/DDBJ databases">
        <authorList>
            <person name="Afonso C.L."/>
            <person name="Miller P.J."/>
            <person name="Scott M.A."/>
            <person name="Spackman E."/>
            <person name="Goraichik I."/>
            <person name="Dimitrov K.M."/>
            <person name="Suarez D.L."/>
            <person name="Swayne D.E."/>
        </authorList>
    </citation>
    <scope>NUCLEOTIDE SEQUENCE [LARGE SCALE GENOMIC DNA]</scope>
    <source>
        <strain evidence="7 8">ToBE</strain>
    </source>
</reference>
<dbReference type="PANTHER" id="PTHR32071:SF57">
    <property type="entry name" value="C4-DICARBOXYLATE TRANSPORT TRANSCRIPTIONAL REGULATORY PROTEIN DCTD"/>
    <property type="match status" value="1"/>
</dbReference>
<dbReference type="InterPro" id="IPR025944">
    <property type="entry name" value="Sigma_54_int_dom_CS"/>
</dbReference>
<keyword evidence="3" id="KW-0805">Transcription regulation</keyword>
<evidence type="ECO:0000256" key="1">
    <source>
        <dbReference type="ARBA" id="ARBA00022741"/>
    </source>
</evidence>
<dbReference type="InterPro" id="IPR025943">
    <property type="entry name" value="Sigma_54_int_dom_ATP-bd_2"/>
</dbReference>
<dbReference type="Gene3D" id="3.40.50.300">
    <property type="entry name" value="P-loop containing nucleotide triphosphate hydrolases"/>
    <property type="match status" value="1"/>
</dbReference>
<protein>
    <submittedName>
        <fullName evidence="7">Regulatory protein, Fis family</fullName>
    </submittedName>
</protein>
<gene>
    <name evidence="7" type="ORF">SAMN00808754_0782</name>
</gene>
<evidence type="ECO:0000313" key="8">
    <source>
        <dbReference type="Proteomes" id="UP000192569"/>
    </source>
</evidence>
<dbReference type="InterPro" id="IPR058031">
    <property type="entry name" value="AAA_lid_NorR"/>
</dbReference>
<dbReference type="InterPro" id="IPR025662">
    <property type="entry name" value="Sigma_54_int_dom_ATP-bd_1"/>
</dbReference>
<dbReference type="InterPro" id="IPR003593">
    <property type="entry name" value="AAA+_ATPase"/>
</dbReference>
<dbReference type="InterPro" id="IPR002197">
    <property type="entry name" value="HTH_Fis"/>
</dbReference>
<dbReference type="InterPro" id="IPR027417">
    <property type="entry name" value="P-loop_NTPase"/>
</dbReference>
<dbReference type="SUPFAM" id="SSF52540">
    <property type="entry name" value="P-loop containing nucleoside triphosphate hydrolases"/>
    <property type="match status" value="1"/>
</dbReference>
<dbReference type="EMBL" id="LT838272">
    <property type="protein sequence ID" value="SMB93056.1"/>
    <property type="molecule type" value="Genomic_DNA"/>
</dbReference>
<dbReference type="PANTHER" id="PTHR32071">
    <property type="entry name" value="TRANSCRIPTIONAL REGULATORY PROTEIN"/>
    <property type="match status" value="1"/>
</dbReference>
<dbReference type="SUPFAM" id="SSF46689">
    <property type="entry name" value="Homeodomain-like"/>
    <property type="match status" value="1"/>
</dbReference>
<dbReference type="Pfam" id="PF00158">
    <property type="entry name" value="Sigma54_activat"/>
    <property type="match status" value="1"/>
</dbReference>
<organism evidence="7 8">
    <name type="scientific">Thermanaeromonas toyohensis ToBE</name>
    <dbReference type="NCBI Taxonomy" id="698762"/>
    <lineage>
        <taxon>Bacteria</taxon>
        <taxon>Bacillati</taxon>
        <taxon>Bacillota</taxon>
        <taxon>Clostridia</taxon>
        <taxon>Neomoorellales</taxon>
        <taxon>Neomoorellaceae</taxon>
        <taxon>Thermanaeromonas</taxon>
    </lineage>
</organism>
<keyword evidence="1" id="KW-0547">Nucleotide-binding</keyword>
<dbReference type="Proteomes" id="UP000192569">
    <property type="component" value="Chromosome I"/>
</dbReference>
<dbReference type="PROSITE" id="PS00688">
    <property type="entry name" value="SIGMA54_INTERACT_3"/>
    <property type="match status" value="1"/>
</dbReference>
<dbReference type="RefSeq" id="WP_084664236.1">
    <property type="nucleotide sequence ID" value="NZ_LT838272.1"/>
</dbReference>
<name>A0A1W1VIA2_9FIRM</name>
<keyword evidence="8" id="KW-1185">Reference proteome</keyword>
<dbReference type="Gene3D" id="1.10.8.60">
    <property type="match status" value="1"/>
</dbReference>
<evidence type="ECO:0000256" key="5">
    <source>
        <dbReference type="ARBA" id="ARBA00023163"/>
    </source>
</evidence>
<dbReference type="GO" id="GO:0006355">
    <property type="term" value="P:regulation of DNA-templated transcription"/>
    <property type="evidence" value="ECO:0007669"/>
    <property type="project" value="InterPro"/>
</dbReference>
<dbReference type="GO" id="GO:0043565">
    <property type="term" value="F:sequence-specific DNA binding"/>
    <property type="evidence" value="ECO:0007669"/>
    <property type="project" value="InterPro"/>
</dbReference>
<evidence type="ECO:0000256" key="4">
    <source>
        <dbReference type="ARBA" id="ARBA00023125"/>
    </source>
</evidence>
<dbReference type="GO" id="GO:0005524">
    <property type="term" value="F:ATP binding"/>
    <property type="evidence" value="ECO:0007669"/>
    <property type="project" value="UniProtKB-KW"/>
</dbReference>
<dbReference type="InterPro" id="IPR002078">
    <property type="entry name" value="Sigma_54_int"/>
</dbReference>
<dbReference type="STRING" id="698762.SAMN00808754_0782"/>
<accession>A0A1W1VIA2</accession>
<dbReference type="AlphaFoldDB" id="A0A1W1VIA2"/>
<dbReference type="SMART" id="SM00382">
    <property type="entry name" value="AAA"/>
    <property type="match status" value="1"/>
</dbReference>
<dbReference type="Gene3D" id="1.10.10.60">
    <property type="entry name" value="Homeodomain-like"/>
    <property type="match status" value="1"/>
</dbReference>
<evidence type="ECO:0000313" key="7">
    <source>
        <dbReference type="EMBL" id="SMB93056.1"/>
    </source>
</evidence>
<dbReference type="PRINTS" id="PR01590">
    <property type="entry name" value="HTHFIS"/>
</dbReference>
<sequence length="323" mass="35763">MSGSSLRAQFTLEDIRGSSPAITHLKEMAKRVAQTDFPVLLEGESGTGKELFAHAIHNLSPRAQGPFLTLNCAAIPEALMESELFGYEAGAFTGARKSGKPGKFELAHGGTVFLDEISCLPPPLQAKLLRFLQYGDIEKVGGISRTKVDVRVIAASNRPLEAMVAEGLFREDLFYRLNVVRLAIPPLRERAEDIPAIAAAIMEKLNRKYPHLKKQISPETMVMLQSYVWPGNVRELENVLQRLFALVEGETILPHHLAAFLPVGPWEVTADRPSLSQQLAMMERDMIQQALRSTGGNKARAARLLGMPRSSLYEKLKTYKLGY</sequence>
<dbReference type="InterPro" id="IPR009057">
    <property type="entry name" value="Homeodomain-like_sf"/>
</dbReference>
<proteinExistence type="predicted"/>
<feature type="domain" description="Sigma-54 factor interaction" evidence="6">
    <location>
        <begin position="15"/>
        <end position="245"/>
    </location>
</feature>
<dbReference type="PROSITE" id="PS00676">
    <property type="entry name" value="SIGMA54_INTERACT_2"/>
    <property type="match status" value="1"/>
</dbReference>
<dbReference type="OrthoDB" id="9803970at2"/>
<dbReference type="FunFam" id="3.40.50.300:FF:000006">
    <property type="entry name" value="DNA-binding transcriptional regulator NtrC"/>
    <property type="match status" value="1"/>
</dbReference>
<keyword evidence="5" id="KW-0804">Transcription</keyword>
<evidence type="ECO:0000256" key="2">
    <source>
        <dbReference type="ARBA" id="ARBA00022840"/>
    </source>
</evidence>
<dbReference type="PROSITE" id="PS00675">
    <property type="entry name" value="SIGMA54_INTERACT_1"/>
    <property type="match status" value="1"/>
</dbReference>
<evidence type="ECO:0000259" key="6">
    <source>
        <dbReference type="PROSITE" id="PS50045"/>
    </source>
</evidence>
<keyword evidence="2" id="KW-0067">ATP-binding</keyword>
<dbReference type="Pfam" id="PF25601">
    <property type="entry name" value="AAA_lid_14"/>
    <property type="match status" value="1"/>
</dbReference>